<feature type="transmembrane region" description="Helical" evidence="1">
    <location>
        <begin position="12"/>
        <end position="31"/>
    </location>
</feature>
<feature type="transmembrane region" description="Helical" evidence="1">
    <location>
        <begin position="112"/>
        <end position="134"/>
    </location>
</feature>
<proteinExistence type="predicted"/>
<organism evidence="2 3">
    <name type="scientific">Candidatus Dojkabacteria bacterium</name>
    <dbReference type="NCBI Taxonomy" id="2099670"/>
    <lineage>
        <taxon>Bacteria</taxon>
        <taxon>Candidatus Dojkabacteria</taxon>
    </lineage>
</organism>
<sequence length="159" mass="17935">MLPTLQGRIELRTFLFLFVGIPITLAFGLGINDIGRPLLLITIITLIGFFLDIIYTLIQNQTWDRDWPPICMFLSGAIEGYILFAIVYSSSIYTGSNGLINYIGQTPLTAVIFHYSMVFIITFLISLNGFNVLFPRLRYEGGQLSRSIIKSVSKGRMEL</sequence>
<feature type="transmembrane region" description="Helical" evidence="1">
    <location>
        <begin position="37"/>
        <end position="58"/>
    </location>
</feature>
<keyword evidence="1" id="KW-1133">Transmembrane helix</keyword>
<reference evidence="2" key="2">
    <citation type="journal article" date="2021" name="Microbiome">
        <title>Successional dynamics and alternative stable states in a saline activated sludge microbial community over 9 years.</title>
        <authorList>
            <person name="Wang Y."/>
            <person name="Ye J."/>
            <person name="Ju F."/>
            <person name="Liu L."/>
            <person name="Boyd J.A."/>
            <person name="Deng Y."/>
            <person name="Parks D.H."/>
            <person name="Jiang X."/>
            <person name="Yin X."/>
            <person name="Woodcroft B.J."/>
            <person name="Tyson G.W."/>
            <person name="Hugenholtz P."/>
            <person name="Polz M.F."/>
            <person name="Zhang T."/>
        </authorList>
    </citation>
    <scope>NUCLEOTIDE SEQUENCE</scope>
    <source>
        <strain evidence="2">HKST-UBA11</strain>
    </source>
</reference>
<accession>A0A955L7X3</accession>
<feature type="transmembrane region" description="Helical" evidence="1">
    <location>
        <begin position="70"/>
        <end position="92"/>
    </location>
</feature>
<evidence type="ECO:0000313" key="2">
    <source>
        <dbReference type="EMBL" id="MCA9385655.1"/>
    </source>
</evidence>
<comment type="caution">
    <text evidence="2">The sequence shown here is derived from an EMBL/GenBank/DDBJ whole genome shotgun (WGS) entry which is preliminary data.</text>
</comment>
<evidence type="ECO:0000313" key="3">
    <source>
        <dbReference type="Proteomes" id="UP000754563"/>
    </source>
</evidence>
<dbReference type="EMBL" id="JAGQLH010000034">
    <property type="protein sequence ID" value="MCA9385655.1"/>
    <property type="molecule type" value="Genomic_DNA"/>
</dbReference>
<keyword evidence="1" id="KW-0472">Membrane</keyword>
<protein>
    <submittedName>
        <fullName evidence="2">Uncharacterized protein</fullName>
    </submittedName>
</protein>
<name>A0A955L7X3_9BACT</name>
<reference evidence="2" key="1">
    <citation type="submission" date="2020-04" db="EMBL/GenBank/DDBJ databases">
        <authorList>
            <person name="Zhang T."/>
        </authorList>
    </citation>
    <scope>NUCLEOTIDE SEQUENCE</scope>
    <source>
        <strain evidence="2">HKST-UBA11</strain>
    </source>
</reference>
<dbReference type="Proteomes" id="UP000754563">
    <property type="component" value="Unassembled WGS sequence"/>
</dbReference>
<dbReference type="AlphaFoldDB" id="A0A955L7X3"/>
<keyword evidence="1" id="KW-0812">Transmembrane</keyword>
<gene>
    <name evidence="2" type="ORF">KC717_03330</name>
</gene>
<evidence type="ECO:0000256" key="1">
    <source>
        <dbReference type="SAM" id="Phobius"/>
    </source>
</evidence>